<dbReference type="GO" id="GO:0030435">
    <property type="term" value="P:sporulation resulting in formation of a cellular spore"/>
    <property type="evidence" value="ECO:0007669"/>
    <property type="project" value="UniProtKB-KW"/>
</dbReference>
<comment type="subcellular location">
    <subcellularLocation>
        <location evidence="2">Spore coat</location>
    </subcellularLocation>
</comment>
<name>A0A8J3FBU8_9BACI</name>
<evidence type="ECO:0000256" key="2">
    <source>
        <dbReference type="ARBA" id="ARBA00024325"/>
    </source>
</evidence>
<dbReference type="Gene3D" id="1.20.1260.10">
    <property type="match status" value="1"/>
</dbReference>
<comment type="caution">
    <text evidence="4">The sequence shown here is derived from an EMBL/GenBank/DDBJ whole genome shotgun (WGS) entry which is preliminary data.</text>
</comment>
<dbReference type="Pfam" id="PF07875">
    <property type="entry name" value="Coat_F"/>
    <property type="match status" value="1"/>
</dbReference>
<dbReference type="InterPro" id="IPR012851">
    <property type="entry name" value="Spore_coat_CotF-like"/>
</dbReference>
<evidence type="ECO:0000313" key="5">
    <source>
        <dbReference type="Proteomes" id="UP000637720"/>
    </source>
</evidence>
<accession>A0A8J3FBU8</accession>
<reference evidence="4" key="1">
    <citation type="journal article" date="2014" name="Int. J. Syst. Evol. Microbiol.">
        <title>Complete genome sequence of Corynebacterium casei LMG S-19264T (=DSM 44701T), isolated from a smear-ripened cheese.</title>
        <authorList>
            <consortium name="US DOE Joint Genome Institute (JGI-PGF)"/>
            <person name="Walter F."/>
            <person name="Albersmeier A."/>
            <person name="Kalinowski J."/>
            <person name="Ruckert C."/>
        </authorList>
    </citation>
    <scope>NUCLEOTIDE SEQUENCE</scope>
    <source>
        <strain evidence="4">JCM 14719</strain>
    </source>
</reference>
<sequence>MAQTQPAAHLGAHEVMEIHEVLSNAINCINTFQLYRPHVQDQQLATILDNQLRFAVQEYDNMVAVLNRRGAGQAVPYRPVSRNLTPMYGLRNPAPASPNASANAIDDRDVASAVLGCHKASASLRMHAALECADPELRRMLMQGATNCAEQAYEVFQWMNQKGYYQVPTLQVNTTQTMTALYQPAPPGLHTGVQ</sequence>
<comment type="similarity">
    <text evidence="3">Belongs to the CotF family.</text>
</comment>
<evidence type="ECO:0000256" key="1">
    <source>
        <dbReference type="ARBA" id="ARBA00022969"/>
    </source>
</evidence>
<organism evidence="4 5">
    <name type="scientific">Calditerricola satsumensis</name>
    <dbReference type="NCBI Taxonomy" id="373054"/>
    <lineage>
        <taxon>Bacteria</taxon>
        <taxon>Bacillati</taxon>
        <taxon>Bacillota</taxon>
        <taxon>Bacilli</taxon>
        <taxon>Bacillales</taxon>
        <taxon>Bacillaceae</taxon>
        <taxon>Calditerricola</taxon>
    </lineage>
</organism>
<keyword evidence="4" id="KW-0946">Virion</keyword>
<evidence type="ECO:0000256" key="3">
    <source>
        <dbReference type="ARBA" id="ARBA00024344"/>
    </source>
</evidence>
<keyword evidence="5" id="KW-1185">Reference proteome</keyword>
<dbReference type="InterPro" id="IPR012347">
    <property type="entry name" value="Ferritin-like"/>
</dbReference>
<dbReference type="Proteomes" id="UP000637720">
    <property type="component" value="Unassembled WGS sequence"/>
</dbReference>
<dbReference type="RefSeq" id="WP_054672526.1">
    <property type="nucleotide sequence ID" value="NZ_BMOF01000034.1"/>
</dbReference>
<reference evidence="4" key="2">
    <citation type="submission" date="2020-09" db="EMBL/GenBank/DDBJ databases">
        <authorList>
            <person name="Sun Q."/>
            <person name="Ohkuma M."/>
        </authorList>
    </citation>
    <scope>NUCLEOTIDE SEQUENCE</scope>
    <source>
        <strain evidence="4">JCM 14719</strain>
    </source>
</reference>
<dbReference type="PANTHER" id="PTHR39183">
    <property type="entry name" value="SPORE COAT PROTEIN F-LIKE PROTEIN YHCQ"/>
    <property type="match status" value="1"/>
</dbReference>
<keyword evidence="1" id="KW-0749">Sporulation</keyword>
<evidence type="ECO:0000313" key="4">
    <source>
        <dbReference type="EMBL" id="GGK03122.1"/>
    </source>
</evidence>
<gene>
    <name evidence="4" type="ORF">GCM10007043_16480</name>
</gene>
<dbReference type="EMBL" id="BMOF01000034">
    <property type="protein sequence ID" value="GGK03122.1"/>
    <property type="molecule type" value="Genomic_DNA"/>
</dbReference>
<dbReference type="AlphaFoldDB" id="A0A8J3FBU8"/>
<dbReference type="PANTHER" id="PTHR39183:SF1">
    <property type="entry name" value="SPORE COAT PROTEIN F-LIKE PROTEIN YHCQ"/>
    <property type="match status" value="1"/>
</dbReference>
<proteinExistence type="inferred from homology"/>
<protein>
    <submittedName>
        <fullName evidence="4">Coat protein F</fullName>
    </submittedName>
</protein>
<keyword evidence="4" id="KW-0167">Capsid protein</keyword>